<sequence>MGLRLFYTGIDLISQSTQVLQFLGSPGFQNVNFKTSPVGKVLDPEIFLLNRKFPAFIQEFTFTPLRQIMPNHHQSHCKYQILRFAQTSLPQIRMCLSALVHLYDLSLVSEVIPCAYNVCTVHRDYGHPCFKDLLGCHGMEAFGWGMGYLDGLREGLFLDEIIKESQVLFGSISLSH</sequence>
<name>A0A8J8NCN3_HALGN</name>
<accession>A0A8J8NCN3</accession>
<keyword evidence="2" id="KW-1185">Reference proteome</keyword>
<evidence type="ECO:0000313" key="1">
    <source>
        <dbReference type="EMBL" id="TNV72526.1"/>
    </source>
</evidence>
<dbReference type="AlphaFoldDB" id="A0A8J8NCN3"/>
<gene>
    <name evidence="1" type="ORF">FGO68_gene3200</name>
</gene>
<organism evidence="1 2">
    <name type="scientific">Halteria grandinella</name>
    <dbReference type="NCBI Taxonomy" id="5974"/>
    <lineage>
        <taxon>Eukaryota</taxon>
        <taxon>Sar</taxon>
        <taxon>Alveolata</taxon>
        <taxon>Ciliophora</taxon>
        <taxon>Intramacronucleata</taxon>
        <taxon>Spirotrichea</taxon>
        <taxon>Stichotrichia</taxon>
        <taxon>Sporadotrichida</taxon>
        <taxon>Halteriidae</taxon>
        <taxon>Halteria</taxon>
    </lineage>
</organism>
<dbReference type="Proteomes" id="UP000785679">
    <property type="component" value="Unassembled WGS sequence"/>
</dbReference>
<proteinExistence type="predicted"/>
<reference evidence="1" key="1">
    <citation type="submission" date="2019-06" db="EMBL/GenBank/DDBJ databases">
        <authorList>
            <person name="Zheng W."/>
        </authorList>
    </citation>
    <scope>NUCLEOTIDE SEQUENCE</scope>
    <source>
        <strain evidence="1">QDHG01</strain>
    </source>
</reference>
<comment type="caution">
    <text evidence="1">The sequence shown here is derived from an EMBL/GenBank/DDBJ whole genome shotgun (WGS) entry which is preliminary data.</text>
</comment>
<protein>
    <submittedName>
        <fullName evidence="1">Uncharacterized protein</fullName>
    </submittedName>
</protein>
<evidence type="ECO:0000313" key="2">
    <source>
        <dbReference type="Proteomes" id="UP000785679"/>
    </source>
</evidence>
<dbReference type="EMBL" id="RRYP01021982">
    <property type="protein sequence ID" value="TNV72526.1"/>
    <property type="molecule type" value="Genomic_DNA"/>
</dbReference>